<organism evidence="1 2">
    <name type="scientific">Halobacterium litoreum</name>
    <dbReference type="NCBI Taxonomy" id="2039234"/>
    <lineage>
        <taxon>Archaea</taxon>
        <taxon>Methanobacteriati</taxon>
        <taxon>Methanobacteriota</taxon>
        <taxon>Stenosarchaea group</taxon>
        <taxon>Halobacteria</taxon>
        <taxon>Halobacteriales</taxon>
        <taxon>Halobacteriaceae</taxon>
        <taxon>Halobacterium</taxon>
    </lineage>
</organism>
<proteinExistence type="predicted"/>
<keyword evidence="2" id="KW-1185">Reference proteome</keyword>
<evidence type="ECO:0000313" key="1">
    <source>
        <dbReference type="EMBL" id="MFC3478250.1"/>
    </source>
</evidence>
<dbReference type="InterPro" id="IPR055944">
    <property type="entry name" value="DUF7522"/>
</dbReference>
<dbReference type="Proteomes" id="UP001595660">
    <property type="component" value="Unassembled WGS sequence"/>
</dbReference>
<evidence type="ECO:0000313" key="2">
    <source>
        <dbReference type="Proteomes" id="UP001595660"/>
    </source>
</evidence>
<name>A0ABD5NGS6_9EURY</name>
<gene>
    <name evidence="1" type="ORF">ACFOKC_11020</name>
</gene>
<protein>
    <submittedName>
        <fullName evidence="1">Uncharacterized protein</fullName>
    </submittedName>
</protein>
<comment type="caution">
    <text evidence="1">The sequence shown here is derived from an EMBL/GenBank/DDBJ whole genome shotgun (WGS) entry which is preliminary data.</text>
</comment>
<dbReference type="EMBL" id="JBHRWN010000002">
    <property type="protein sequence ID" value="MFC3478250.1"/>
    <property type="molecule type" value="Genomic_DNA"/>
</dbReference>
<dbReference type="GeneID" id="69118743"/>
<dbReference type="RefSeq" id="WP_232570636.1">
    <property type="nucleotide sequence ID" value="NZ_CP089466.1"/>
</dbReference>
<sequence>MDETPAYAPADLADELVAACRTTVGDDLRSVVYFDASHEEQLYLRSDLEADADLVGFADNERLGFRSQRIYEDTELGDYQYTIRAFDFGYLTRVIEDGHGAFVTTDELPTDRFDELAAAVHGVLAGHEPI</sequence>
<reference evidence="1 2" key="1">
    <citation type="journal article" date="2019" name="Int. J. Syst. Evol. Microbiol.">
        <title>The Global Catalogue of Microorganisms (GCM) 10K type strain sequencing project: providing services to taxonomists for standard genome sequencing and annotation.</title>
        <authorList>
            <consortium name="The Broad Institute Genomics Platform"/>
            <consortium name="The Broad Institute Genome Sequencing Center for Infectious Disease"/>
            <person name="Wu L."/>
            <person name="Ma J."/>
        </authorList>
    </citation>
    <scope>NUCLEOTIDE SEQUENCE [LARGE SCALE GENOMIC DNA]</scope>
    <source>
        <strain evidence="1 2">CGMCC 1.12562</strain>
    </source>
</reference>
<dbReference type="Pfam" id="PF24366">
    <property type="entry name" value="DUF7522"/>
    <property type="match status" value="1"/>
</dbReference>
<accession>A0ABD5NGS6</accession>
<dbReference type="AlphaFoldDB" id="A0ABD5NGS6"/>